<dbReference type="AlphaFoldDB" id="A0A7T8KB94"/>
<keyword evidence="3" id="KW-1185">Reference proteome</keyword>
<feature type="region of interest" description="Disordered" evidence="1">
    <location>
        <begin position="105"/>
        <end position="175"/>
    </location>
</feature>
<protein>
    <submittedName>
        <fullName evidence="2">Uncharacterized protein</fullName>
    </submittedName>
</protein>
<dbReference type="EMBL" id="CP045892">
    <property type="protein sequence ID" value="QQP52060.1"/>
    <property type="molecule type" value="Genomic_DNA"/>
</dbReference>
<sequence>MDPNGVVVAQGIGAEAAYNEYHGLPGTASSRVGNNTYGDRKKKIIKEWTKIHTSESSSEGGPRPYLPPPGASDFLSPYYSHHIKDEPAFRAAVEYQQYTQYYQESSLHPPYGGGPMVAEGLPGLLPAGPTPSRRKERKKKNGSSSSSGHPPVQSPGLSGLSRDERKALTLGLPFP</sequence>
<name>A0A7T8KB94_CALRO</name>
<proteinExistence type="predicted"/>
<dbReference type="Proteomes" id="UP000595437">
    <property type="component" value="Chromosome 3"/>
</dbReference>
<evidence type="ECO:0000313" key="2">
    <source>
        <dbReference type="EMBL" id="QQP52060.1"/>
    </source>
</evidence>
<evidence type="ECO:0000256" key="1">
    <source>
        <dbReference type="SAM" id="MobiDB-lite"/>
    </source>
</evidence>
<reference evidence="3" key="1">
    <citation type="submission" date="2021-01" db="EMBL/GenBank/DDBJ databases">
        <title>Caligus Genome Assembly.</title>
        <authorList>
            <person name="Gallardo-Escarate C."/>
        </authorList>
    </citation>
    <scope>NUCLEOTIDE SEQUENCE [LARGE SCALE GENOMIC DNA]</scope>
</reference>
<organism evidence="2 3">
    <name type="scientific">Caligus rogercresseyi</name>
    <name type="common">Sea louse</name>
    <dbReference type="NCBI Taxonomy" id="217165"/>
    <lineage>
        <taxon>Eukaryota</taxon>
        <taxon>Metazoa</taxon>
        <taxon>Ecdysozoa</taxon>
        <taxon>Arthropoda</taxon>
        <taxon>Crustacea</taxon>
        <taxon>Multicrustacea</taxon>
        <taxon>Hexanauplia</taxon>
        <taxon>Copepoda</taxon>
        <taxon>Siphonostomatoida</taxon>
        <taxon>Caligidae</taxon>
        <taxon>Caligus</taxon>
    </lineage>
</organism>
<evidence type="ECO:0000313" key="3">
    <source>
        <dbReference type="Proteomes" id="UP000595437"/>
    </source>
</evidence>
<feature type="compositionally biased region" description="Basic residues" evidence="1">
    <location>
        <begin position="132"/>
        <end position="141"/>
    </location>
</feature>
<gene>
    <name evidence="2" type="ORF">FKW44_004068</name>
</gene>
<feature type="region of interest" description="Disordered" evidence="1">
    <location>
        <begin position="51"/>
        <end position="70"/>
    </location>
</feature>
<accession>A0A7T8KB94</accession>